<evidence type="ECO:0000313" key="3">
    <source>
        <dbReference type="EMBL" id="AKL94365.1"/>
    </source>
</evidence>
<dbReference type="Proteomes" id="UP000035704">
    <property type="component" value="Chromosome"/>
</dbReference>
<evidence type="ECO:0000313" key="4">
    <source>
        <dbReference type="Proteomes" id="UP000035704"/>
    </source>
</evidence>
<reference evidence="3 4" key="1">
    <citation type="submission" date="2014-10" db="EMBL/GenBank/DDBJ databases">
        <title>Genome sequence of Clostridium aceticum DSM 1496.</title>
        <authorList>
            <person name="Poehlein A."/>
            <person name="Schiel-Bengelsdorf B."/>
            <person name="Gottschalk G."/>
            <person name="Duerre P."/>
            <person name="Daniel R."/>
        </authorList>
    </citation>
    <scope>NUCLEOTIDE SEQUENCE [LARGE SCALE GENOMIC DNA]</scope>
    <source>
        <strain evidence="3 4">DSM 1496</strain>
    </source>
</reference>
<dbReference type="Gene3D" id="3.30.110.70">
    <property type="entry name" value="Hypothetical protein apc22750. Chain B"/>
    <property type="match status" value="1"/>
</dbReference>
<organism evidence="3 4">
    <name type="scientific">Clostridium aceticum</name>
    <dbReference type="NCBI Taxonomy" id="84022"/>
    <lineage>
        <taxon>Bacteria</taxon>
        <taxon>Bacillati</taxon>
        <taxon>Bacillota</taxon>
        <taxon>Clostridia</taxon>
        <taxon>Eubacteriales</taxon>
        <taxon>Clostridiaceae</taxon>
        <taxon>Clostridium</taxon>
    </lineage>
</organism>
<dbReference type="STRING" id="84022.CACET_c08570"/>
<dbReference type="KEGG" id="cace:CACET_c08570"/>
<evidence type="ECO:0000256" key="1">
    <source>
        <dbReference type="ARBA" id="ARBA00010751"/>
    </source>
</evidence>
<dbReference type="PANTHER" id="PTHR34068">
    <property type="entry name" value="UPF0145 PROTEIN YBJQ"/>
    <property type="match status" value="1"/>
</dbReference>
<name>A0A0D8IDQ3_9CLOT</name>
<dbReference type="HAMAP" id="MF_00338">
    <property type="entry name" value="UPF0145"/>
    <property type="match status" value="1"/>
</dbReference>
<dbReference type="PATRIC" id="fig|84022.5.peg.2470"/>
<dbReference type="RefSeq" id="WP_044823487.1">
    <property type="nucleotide sequence ID" value="NZ_CP009687.1"/>
</dbReference>
<evidence type="ECO:0000256" key="2">
    <source>
        <dbReference type="HAMAP-Rule" id="MF_00338"/>
    </source>
</evidence>
<proteinExistence type="inferred from homology"/>
<gene>
    <name evidence="3" type="ORF">CACET_c08570</name>
</gene>
<dbReference type="InterPro" id="IPR035439">
    <property type="entry name" value="UPF0145_dom_sf"/>
</dbReference>
<sequence length="106" mass="11447">MIICNTPEVPGKEIIEILGLVKGSTIKAKHIGKDIMSGLRQIVGGELKEYTQMLDEARDTAVDLMTKEAQKLGADAVVNIRFATSAVMQGAAEIMVYGTAVKLRDK</sequence>
<protein>
    <recommendedName>
        <fullName evidence="2">UPF0145 protein CACET_c08570</fullName>
    </recommendedName>
</protein>
<dbReference type="SUPFAM" id="SSF117782">
    <property type="entry name" value="YbjQ-like"/>
    <property type="match status" value="1"/>
</dbReference>
<dbReference type="EMBL" id="CP009687">
    <property type="protein sequence ID" value="AKL94365.1"/>
    <property type="molecule type" value="Genomic_DNA"/>
</dbReference>
<dbReference type="AlphaFoldDB" id="A0A0D8IDQ3"/>
<keyword evidence="4" id="KW-1185">Reference proteome</keyword>
<dbReference type="PANTHER" id="PTHR34068:SF2">
    <property type="entry name" value="UPF0145 PROTEIN SCO3412"/>
    <property type="match status" value="1"/>
</dbReference>
<dbReference type="Pfam" id="PF01906">
    <property type="entry name" value="YbjQ_1"/>
    <property type="match status" value="1"/>
</dbReference>
<accession>A0A0D8IDQ3</accession>
<dbReference type="InterPro" id="IPR002765">
    <property type="entry name" value="UPF0145_YbjQ-like"/>
</dbReference>
<comment type="similarity">
    <text evidence="1 2">Belongs to the UPF0145 family.</text>
</comment>
<dbReference type="OrthoDB" id="9796448at2"/>